<sequence>MVLRHNRHYEEEVSMSTITIGVDLAKSVF</sequence>
<organism evidence="1 2">
    <name type="scientific">Rhodanobacter glycinis</name>
    <dbReference type="NCBI Taxonomy" id="582702"/>
    <lineage>
        <taxon>Bacteria</taxon>
        <taxon>Pseudomonadati</taxon>
        <taxon>Pseudomonadota</taxon>
        <taxon>Gammaproteobacteria</taxon>
        <taxon>Lysobacterales</taxon>
        <taxon>Rhodanobacteraceae</taxon>
        <taxon>Rhodanobacter</taxon>
    </lineage>
</organism>
<dbReference type="Proteomes" id="UP000198725">
    <property type="component" value="Unassembled WGS sequence"/>
</dbReference>
<name>A0A1I4F9C3_9GAMM</name>
<keyword evidence="2" id="KW-1185">Reference proteome</keyword>
<feature type="non-terminal residue" evidence="1">
    <location>
        <position position="29"/>
    </location>
</feature>
<gene>
    <name evidence="1" type="ORF">SAMN05192579_1161</name>
</gene>
<protein>
    <submittedName>
        <fullName evidence="1">Uncharacterized protein</fullName>
    </submittedName>
</protein>
<evidence type="ECO:0000313" key="2">
    <source>
        <dbReference type="Proteomes" id="UP000198725"/>
    </source>
</evidence>
<dbReference type="AlphaFoldDB" id="A0A1I4F9C3"/>
<reference evidence="2" key="1">
    <citation type="submission" date="2016-10" db="EMBL/GenBank/DDBJ databases">
        <authorList>
            <person name="Varghese N."/>
            <person name="Submissions S."/>
        </authorList>
    </citation>
    <scope>NUCLEOTIDE SEQUENCE [LARGE SCALE GENOMIC DNA]</scope>
    <source>
        <strain evidence="2">MO64</strain>
    </source>
</reference>
<proteinExistence type="predicted"/>
<accession>A0A1I4F9C3</accession>
<dbReference type="EMBL" id="FOSR01000016">
    <property type="protein sequence ID" value="SFL13457.1"/>
    <property type="molecule type" value="Genomic_DNA"/>
</dbReference>
<evidence type="ECO:0000313" key="1">
    <source>
        <dbReference type="EMBL" id="SFL13457.1"/>
    </source>
</evidence>